<dbReference type="Gene3D" id="2.170.140.10">
    <property type="entry name" value="Chitin binding domain"/>
    <property type="match status" value="3"/>
</dbReference>
<evidence type="ECO:0000256" key="2">
    <source>
        <dbReference type="ARBA" id="ARBA00022729"/>
    </source>
</evidence>
<dbReference type="GO" id="GO:0005576">
    <property type="term" value="C:extracellular region"/>
    <property type="evidence" value="ECO:0007669"/>
    <property type="project" value="InterPro"/>
</dbReference>
<evidence type="ECO:0000256" key="4">
    <source>
        <dbReference type="ARBA" id="ARBA00023157"/>
    </source>
</evidence>
<keyword evidence="3" id="KW-0677">Repeat</keyword>
<evidence type="ECO:0000313" key="6">
    <source>
        <dbReference type="EMBL" id="ENN72125.1"/>
    </source>
</evidence>
<keyword evidence="4" id="KW-1015">Disulfide bond</keyword>
<dbReference type="PROSITE" id="PS50940">
    <property type="entry name" value="CHIT_BIND_II"/>
    <property type="match status" value="3"/>
</dbReference>
<gene>
    <name evidence="6" type="ORF">YQE_11184</name>
</gene>
<accession>N6TSA9</accession>
<dbReference type="OrthoDB" id="9991479at2759"/>
<proteinExistence type="predicted"/>
<dbReference type="OMA" id="HQYGYFK"/>
<dbReference type="SUPFAM" id="SSF57625">
    <property type="entry name" value="Invertebrate chitin-binding proteins"/>
    <property type="match status" value="3"/>
</dbReference>
<evidence type="ECO:0000256" key="3">
    <source>
        <dbReference type="ARBA" id="ARBA00022737"/>
    </source>
</evidence>
<sequence>MGFLGRFIFIASVVFIGAFCQYNGVYNQRQQRQPLNQYQGSGSCFEPNGTFPTSSCDGYIQCLNGVAEEKVCPDGLLFNAEAGSRAFPCQYPIDVDCTGREQTQPAQATDECPHQFGYFRMGDQQNCGQFKNCVDGRGFIFDCPEGLAWNGDTYRCDWPDQVPDCDAEAYLGFTCPPLARQFGLGPEGYRFFRSPSDCQRYYICIEGRPRLYNCGEGKAFNDLTNTCDGAENVTGCAGDLGATPTKLAKFSNQNAYNRFTSKYAGHPWRNTPPASEGCLDGVWSPPQTGTQ</sequence>
<keyword evidence="5" id="KW-0325">Glycoprotein</keyword>
<dbReference type="AlphaFoldDB" id="N6TSA9"/>
<keyword evidence="2" id="KW-0732">Signal</keyword>
<feature type="non-terminal residue" evidence="6">
    <location>
        <position position="291"/>
    </location>
</feature>
<dbReference type="InterPro" id="IPR051940">
    <property type="entry name" value="Chitin_bind-dev_reg"/>
</dbReference>
<organism evidence="6">
    <name type="scientific">Dendroctonus ponderosae</name>
    <name type="common">Mountain pine beetle</name>
    <dbReference type="NCBI Taxonomy" id="77166"/>
    <lineage>
        <taxon>Eukaryota</taxon>
        <taxon>Metazoa</taxon>
        <taxon>Ecdysozoa</taxon>
        <taxon>Arthropoda</taxon>
        <taxon>Hexapoda</taxon>
        <taxon>Insecta</taxon>
        <taxon>Pterygota</taxon>
        <taxon>Neoptera</taxon>
        <taxon>Endopterygota</taxon>
        <taxon>Coleoptera</taxon>
        <taxon>Polyphaga</taxon>
        <taxon>Cucujiformia</taxon>
        <taxon>Curculionidae</taxon>
        <taxon>Scolytinae</taxon>
        <taxon>Dendroctonus</taxon>
    </lineage>
</organism>
<name>N6TSA9_DENPD</name>
<dbReference type="SMART" id="SM00494">
    <property type="entry name" value="ChtBD2"/>
    <property type="match status" value="3"/>
</dbReference>
<protein>
    <submittedName>
        <fullName evidence="6">Uncharacterized protein</fullName>
    </submittedName>
</protein>
<dbReference type="PANTHER" id="PTHR23301">
    <property type="entry name" value="CHITIN BINDING PERITROPHIN-A"/>
    <property type="match status" value="1"/>
</dbReference>
<keyword evidence="1" id="KW-0147">Chitin-binding</keyword>
<feature type="non-terminal residue" evidence="6">
    <location>
        <position position="1"/>
    </location>
</feature>
<evidence type="ECO:0000256" key="1">
    <source>
        <dbReference type="ARBA" id="ARBA00022669"/>
    </source>
</evidence>
<evidence type="ECO:0000256" key="5">
    <source>
        <dbReference type="ARBA" id="ARBA00023180"/>
    </source>
</evidence>
<reference evidence="6" key="1">
    <citation type="journal article" date="2013" name="Genome Biol.">
        <title>Draft genome of the mountain pine beetle, Dendroctonus ponderosae Hopkins, a major forest pest.</title>
        <authorList>
            <person name="Keeling C.I."/>
            <person name="Yuen M.M."/>
            <person name="Liao N.Y."/>
            <person name="Docking T.R."/>
            <person name="Chan S.K."/>
            <person name="Taylor G.A."/>
            <person name="Palmquist D.L."/>
            <person name="Jackman S.D."/>
            <person name="Nguyen A."/>
            <person name="Li M."/>
            <person name="Henderson H."/>
            <person name="Janes J.K."/>
            <person name="Zhao Y."/>
            <person name="Pandoh P."/>
            <person name="Moore R."/>
            <person name="Sperling F.A."/>
            <person name="Huber D.P."/>
            <person name="Birol I."/>
            <person name="Jones S.J."/>
            <person name="Bohlmann J."/>
        </authorList>
    </citation>
    <scope>NUCLEOTIDE SEQUENCE</scope>
</reference>
<dbReference type="InterPro" id="IPR036508">
    <property type="entry name" value="Chitin-bd_dom_sf"/>
</dbReference>
<dbReference type="InterPro" id="IPR002557">
    <property type="entry name" value="Chitin-bd_dom"/>
</dbReference>
<dbReference type="EMBL" id="KB741239">
    <property type="protein sequence ID" value="ENN72125.1"/>
    <property type="molecule type" value="Genomic_DNA"/>
</dbReference>
<dbReference type="GO" id="GO:0008061">
    <property type="term" value="F:chitin binding"/>
    <property type="evidence" value="ECO:0007669"/>
    <property type="project" value="UniProtKB-KW"/>
</dbReference>
<dbReference type="PANTHER" id="PTHR23301:SF98">
    <property type="entry name" value="CHITIN-BINDING TYPE-2 DOMAIN-CONTAINING PROTEIN-RELATED"/>
    <property type="match status" value="1"/>
</dbReference>
<dbReference type="Pfam" id="PF01607">
    <property type="entry name" value="CBM_14"/>
    <property type="match status" value="3"/>
</dbReference>
<dbReference type="HOGENOM" id="CLU_958353_0_0_1"/>